<name>A0ABC8QQ76_9AQUA</name>
<feature type="region of interest" description="Disordered" evidence="11">
    <location>
        <begin position="1"/>
        <end position="28"/>
    </location>
</feature>
<evidence type="ECO:0000256" key="10">
    <source>
        <dbReference type="RuleBase" id="RU003465"/>
    </source>
</evidence>
<dbReference type="InterPro" id="IPR001932">
    <property type="entry name" value="PPM-type_phosphatase-like_dom"/>
</dbReference>
<gene>
    <name evidence="13" type="ORF">ILEXP_LOCUS1753</name>
</gene>
<evidence type="ECO:0000256" key="11">
    <source>
        <dbReference type="SAM" id="MobiDB-lite"/>
    </source>
</evidence>
<dbReference type="Proteomes" id="UP001642360">
    <property type="component" value="Unassembled WGS sequence"/>
</dbReference>
<evidence type="ECO:0000256" key="6">
    <source>
        <dbReference type="ARBA" id="ARBA00022801"/>
    </source>
</evidence>
<feature type="region of interest" description="Disordered" evidence="11">
    <location>
        <begin position="356"/>
        <end position="378"/>
    </location>
</feature>
<keyword evidence="6 10" id="KW-0378">Hydrolase</keyword>
<evidence type="ECO:0000259" key="12">
    <source>
        <dbReference type="PROSITE" id="PS51746"/>
    </source>
</evidence>
<dbReference type="FunFam" id="3.60.40.10:FF:000065">
    <property type="entry name" value="Protein phosphatase 2C 37"/>
    <property type="match status" value="1"/>
</dbReference>
<evidence type="ECO:0000256" key="1">
    <source>
        <dbReference type="ARBA" id="ARBA00001936"/>
    </source>
</evidence>
<comment type="cofactor">
    <cofactor evidence="2">
        <name>Mg(2+)</name>
        <dbReference type="ChEBI" id="CHEBI:18420"/>
    </cofactor>
</comment>
<dbReference type="InterPro" id="IPR036457">
    <property type="entry name" value="PPM-type-like_dom_sf"/>
</dbReference>
<evidence type="ECO:0000256" key="9">
    <source>
        <dbReference type="ARBA" id="ARBA00023211"/>
    </source>
</evidence>
<dbReference type="CDD" id="cd00143">
    <property type="entry name" value="PP2Cc"/>
    <property type="match status" value="1"/>
</dbReference>
<dbReference type="PROSITE" id="PS01032">
    <property type="entry name" value="PPM_1"/>
    <property type="match status" value="1"/>
</dbReference>
<evidence type="ECO:0000313" key="13">
    <source>
        <dbReference type="EMBL" id="CAK9134821.1"/>
    </source>
</evidence>
<reference evidence="13 14" key="1">
    <citation type="submission" date="2024-02" db="EMBL/GenBank/DDBJ databases">
        <authorList>
            <person name="Vignale AGUSTIN F."/>
            <person name="Sosa J E."/>
            <person name="Modenutti C."/>
        </authorList>
    </citation>
    <scope>NUCLEOTIDE SEQUENCE [LARGE SCALE GENOMIC DNA]</scope>
</reference>
<dbReference type="EMBL" id="CAUOFW020000636">
    <property type="protein sequence ID" value="CAK9134821.1"/>
    <property type="molecule type" value="Genomic_DNA"/>
</dbReference>
<dbReference type="PROSITE" id="PS51746">
    <property type="entry name" value="PPM_2"/>
    <property type="match status" value="1"/>
</dbReference>
<proteinExistence type="inferred from homology"/>
<dbReference type="GO" id="GO:0046872">
    <property type="term" value="F:metal ion binding"/>
    <property type="evidence" value="ECO:0007669"/>
    <property type="project" value="UniProtKB-KW"/>
</dbReference>
<keyword evidence="9" id="KW-0464">Manganese</keyword>
<evidence type="ECO:0000256" key="2">
    <source>
        <dbReference type="ARBA" id="ARBA00001946"/>
    </source>
</evidence>
<dbReference type="Gene3D" id="3.60.40.10">
    <property type="entry name" value="PPM-type phosphatase domain"/>
    <property type="match status" value="1"/>
</dbReference>
<comment type="cofactor">
    <cofactor evidence="1">
        <name>Mn(2+)</name>
        <dbReference type="ChEBI" id="CHEBI:29035"/>
    </cofactor>
</comment>
<dbReference type="SUPFAM" id="SSF81606">
    <property type="entry name" value="PP2C-like"/>
    <property type="match status" value="1"/>
</dbReference>
<dbReference type="PANTHER" id="PTHR47992">
    <property type="entry name" value="PROTEIN PHOSPHATASE"/>
    <property type="match status" value="1"/>
</dbReference>
<protein>
    <recommendedName>
        <fullName evidence="4">protein-serine/threonine phosphatase</fullName>
        <ecNumber evidence="4">3.1.3.16</ecNumber>
    </recommendedName>
</protein>
<dbReference type="SMART" id="SM00332">
    <property type="entry name" value="PP2Cc"/>
    <property type="match status" value="1"/>
</dbReference>
<accession>A0ABC8QQ76</accession>
<dbReference type="Pfam" id="PF00481">
    <property type="entry name" value="PP2C"/>
    <property type="match status" value="1"/>
</dbReference>
<evidence type="ECO:0000256" key="3">
    <source>
        <dbReference type="ARBA" id="ARBA00006702"/>
    </source>
</evidence>
<evidence type="ECO:0000256" key="8">
    <source>
        <dbReference type="ARBA" id="ARBA00022912"/>
    </source>
</evidence>
<dbReference type="GO" id="GO:0004722">
    <property type="term" value="F:protein serine/threonine phosphatase activity"/>
    <property type="evidence" value="ECO:0007669"/>
    <property type="project" value="UniProtKB-EC"/>
</dbReference>
<comment type="similarity">
    <text evidence="3 10">Belongs to the PP2C family.</text>
</comment>
<keyword evidence="14" id="KW-1185">Reference proteome</keyword>
<keyword evidence="8 10" id="KW-0904">Protein phosphatase</keyword>
<keyword evidence="7" id="KW-0460">Magnesium</keyword>
<sequence length="414" mass="44751">MAGMCYGVVGGETETSAPVEPSSKSAKRRKLEIHQFKLVAADVAIQPPEASRKRPKLEAMSLSVPPPPSCDDAIHNCEVSGNELAKNGESETQSLNRCETLSSSVRVEREVASECPKFGMTSVRGRRRDMEDAVAIHPLGSRNHQIASDLHFFGVYDGHGCSHVAMKCKDRMHEIVLDEFEKSEASWKETMMQSFSRMDKEVIEWSNGSTILSSNCRCELQTPHCDAVGSTAVVAVVTPEKIIVSNCGDSRAVLCRNGVAIPLSSDHKPDRPDELSRIEDAGGRVIYWDGPRVLGVLAMSRAIGDSYLKPYVISEPEVTVTDRTAEDECLILASDGLWDVVSNETACGVARMCLQAQKPPSPPPSPGSDVNVSASGESSDKACSDASILLTKLALARHSTDNVSVVVVDLRRGL</sequence>
<evidence type="ECO:0000256" key="7">
    <source>
        <dbReference type="ARBA" id="ARBA00022842"/>
    </source>
</evidence>
<dbReference type="InterPro" id="IPR015655">
    <property type="entry name" value="PP2C"/>
</dbReference>
<feature type="domain" description="PPM-type phosphatase" evidence="12">
    <location>
        <begin position="117"/>
        <end position="410"/>
    </location>
</feature>
<dbReference type="InterPro" id="IPR000222">
    <property type="entry name" value="PP2C_BS"/>
</dbReference>
<dbReference type="GO" id="GO:0009788">
    <property type="term" value="P:negative regulation of abscisic acid-activated signaling pathway"/>
    <property type="evidence" value="ECO:0007669"/>
    <property type="project" value="UniProtKB-ARBA"/>
</dbReference>
<evidence type="ECO:0000313" key="14">
    <source>
        <dbReference type="Proteomes" id="UP001642360"/>
    </source>
</evidence>
<organism evidence="13 14">
    <name type="scientific">Ilex paraguariensis</name>
    <name type="common">yerba mate</name>
    <dbReference type="NCBI Taxonomy" id="185542"/>
    <lineage>
        <taxon>Eukaryota</taxon>
        <taxon>Viridiplantae</taxon>
        <taxon>Streptophyta</taxon>
        <taxon>Embryophyta</taxon>
        <taxon>Tracheophyta</taxon>
        <taxon>Spermatophyta</taxon>
        <taxon>Magnoliopsida</taxon>
        <taxon>eudicotyledons</taxon>
        <taxon>Gunneridae</taxon>
        <taxon>Pentapetalae</taxon>
        <taxon>asterids</taxon>
        <taxon>campanulids</taxon>
        <taxon>Aquifoliales</taxon>
        <taxon>Aquifoliaceae</taxon>
        <taxon>Ilex</taxon>
    </lineage>
</organism>
<keyword evidence="5" id="KW-0479">Metal-binding</keyword>
<feature type="compositionally biased region" description="Polar residues" evidence="11">
    <location>
        <begin position="368"/>
        <end position="377"/>
    </location>
</feature>
<dbReference type="EC" id="3.1.3.16" evidence="4"/>
<comment type="caution">
    <text evidence="13">The sequence shown here is derived from an EMBL/GenBank/DDBJ whole genome shotgun (WGS) entry which is preliminary data.</text>
</comment>
<dbReference type="AlphaFoldDB" id="A0ABC8QQ76"/>
<evidence type="ECO:0000256" key="4">
    <source>
        <dbReference type="ARBA" id="ARBA00013081"/>
    </source>
</evidence>
<evidence type="ECO:0000256" key="5">
    <source>
        <dbReference type="ARBA" id="ARBA00022723"/>
    </source>
</evidence>